<dbReference type="OrthoDB" id="1306381at2759"/>
<gene>
    <name evidence="3" type="ORF">CQW23_29529</name>
</gene>
<dbReference type="SUPFAM" id="SSF81383">
    <property type="entry name" value="F-box domain"/>
    <property type="match status" value="1"/>
</dbReference>
<reference evidence="3 4" key="1">
    <citation type="journal article" date="2017" name="Genome Biol.">
        <title>New reference genome sequences of hot pepper reveal the massive evolution of plant disease-resistance genes by retroduplication.</title>
        <authorList>
            <person name="Kim S."/>
            <person name="Park J."/>
            <person name="Yeom S.I."/>
            <person name="Kim Y.M."/>
            <person name="Seo E."/>
            <person name="Kim K.T."/>
            <person name="Kim M.S."/>
            <person name="Lee J.M."/>
            <person name="Cheong K."/>
            <person name="Shin H.S."/>
            <person name="Kim S.B."/>
            <person name="Han K."/>
            <person name="Lee J."/>
            <person name="Park M."/>
            <person name="Lee H.A."/>
            <person name="Lee H.Y."/>
            <person name="Lee Y."/>
            <person name="Oh S."/>
            <person name="Lee J.H."/>
            <person name="Choi E."/>
            <person name="Choi E."/>
            <person name="Lee S.E."/>
            <person name="Jeon J."/>
            <person name="Kim H."/>
            <person name="Choi G."/>
            <person name="Song H."/>
            <person name="Lee J."/>
            <person name="Lee S.C."/>
            <person name="Kwon J.K."/>
            <person name="Lee H.Y."/>
            <person name="Koo N."/>
            <person name="Hong Y."/>
            <person name="Kim R.W."/>
            <person name="Kang W.H."/>
            <person name="Huh J.H."/>
            <person name="Kang B.C."/>
            <person name="Yang T.J."/>
            <person name="Lee Y.H."/>
            <person name="Bennetzen J.L."/>
            <person name="Choi D."/>
        </authorList>
    </citation>
    <scope>NUCLEOTIDE SEQUENCE [LARGE SCALE GENOMIC DNA]</scope>
    <source>
        <strain evidence="4">cv. PBC81</strain>
    </source>
</reference>
<keyword evidence="4" id="KW-1185">Reference proteome</keyword>
<evidence type="ECO:0000313" key="4">
    <source>
        <dbReference type="Proteomes" id="UP000224567"/>
    </source>
</evidence>
<dbReference type="Pfam" id="PF00646">
    <property type="entry name" value="F-box"/>
    <property type="match status" value="1"/>
</dbReference>
<name>A0A2G2VJP4_CAPBA</name>
<dbReference type="InterPro" id="IPR001810">
    <property type="entry name" value="F-box_dom"/>
</dbReference>
<dbReference type="InterPro" id="IPR036047">
    <property type="entry name" value="F-box-like_dom_sf"/>
</dbReference>
<dbReference type="AlphaFoldDB" id="A0A2G2VJP4"/>
<feature type="region of interest" description="Disordered" evidence="1">
    <location>
        <begin position="1"/>
        <end position="35"/>
    </location>
</feature>
<comment type="caution">
    <text evidence="3">The sequence shown here is derived from an EMBL/GenBank/DDBJ whole genome shotgun (WGS) entry which is preliminary data.</text>
</comment>
<sequence>MRLRRRRRKHSPKVIPPPSVGAEVQRRRRGRKTLDDDRISQLPDSLLIQILSLLPTVEASRTSILSKSFAVERNVEHVVLRSYDEPILFNPLSTEDLILEEV</sequence>
<dbReference type="Proteomes" id="UP000224567">
    <property type="component" value="Unassembled WGS sequence"/>
</dbReference>
<protein>
    <submittedName>
        <fullName evidence="3">F-box/FBD/LRR-repeat protein</fullName>
    </submittedName>
</protein>
<evidence type="ECO:0000259" key="2">
    <source>
        <dbReference type="Pfam" id="PF00646"/>
    </source>
</evidence>
<evidence type="ECO:0000313" key="3">
    <source>
        <dbReference type="EMBL" id="PHT33192.1"/>
    </source>
</evidence>
<proteinExistence type="predicted"/>
<feature type="domain" description="F-box" evidence="2">
    <location>
        <begin position="39"/>
        <end position="69"/>
    </location>
</feature>
<reference evidence="4" key="2">
    <citation type="journal article" date="2017" name="J. Anim. Genet.">
        <title>Multiple reference genome sequences of hot pepper reveal the massive evolution of plant disease resistance genes by retroduplication.</title>
        <authorList>
            <person name="Kim S."/>
            <person name="Park J."/>
            <person name="Yeom S.-I."/>
            <person name="Kim Y.-M."/>
            <person name="Seo E."/>
            <person name="Kim K.-T."/>
            <person name="Kim M.-S."/>
            <person name="Lee J.M."/>
            <person name="Cheong K."/>
            <person name="Shin H.-S."/>
            <person name="Kim S.-B."/>
            <person name="Han K."/>
            <person name="Lee J."/>
            <person name="Park M."/>
            <person name="Lee H.-A."/>
            <person name="Lee H.-Y."/>
            <person name="Lee Y."/>
            <person name="Oh S."/>
            <person name="Lee J.H."/>
            <person name="Choi E."/>
            <person name="Choi E."/>
            <person name="Lee S.E."/>
            <person name="Jeon J."/>
            <person name="Kim H."/>
            <person name="Choi G."/>
            <person name="Song H."/>
            <person name="Lee J."/>
            <person name="Lee S.-C."/>
            <person name="Kwon J.-K."/>
            <person name="Lee H.-Y."/>
            <person name="Koo N."/>
            <person name="Hong Y."/>
            <person name="Kim R.W."/>
            <person name="Kang W.-H."/>
            <person name="Huh J.H."/>
            <person name="Kang B.-C."/>
            <person name="Yang T.-J."/>
            <person name="Lee Y.-H."/>
            <person name="Bennetzen J.L."/>
            <person name="Choi D."/>
        </authorList>
    </citation>
    <scope>NUCLEOTIDE SEQUENCE [LARGE SCALE GENOMIC DNA]</scope>
    <source>
        <strain evidence="4">cv. PBC81</strain>
    </source>
</reference>
<dbReference type="EMBL" id="MLFT02000012">
    <property type="protein sequence ID" value="PHT33192.1"/>
    <property type="molecule type" value="Genomic_DNA"/>
</dbReference>
<feature type="compositionally biased region" description="Basic residues" evidence="1">
    <location>
        <begin position="1"/>
        <end position="12"/>
    </location>
</feature>
<accession>A0A2G2VJP4</accession>
<organism evidence="3 4">
    <name type="scientific">Capsicum baccatum</name>
    <name type="common">Peruvian pepper</name>
    <dbReference type="NCBI Taxonomy" id="33114"/>
    <lineage>
        <taxon>Eukaryota</taxon>
        <taxon>Viridiplantae</taxon>
        <taxon>Streptophyta</taxon>
        <taxon>Embryophyta</taxon>
        <taxon>Tracheophyta</taxon>
        <taxon>Spermatophyta</taxon>
        <taxon>Magnoliopsida</taxon>
        <taxon>eudicotyledons</taxon>
        <taxon>Gunneridae</taxon>
        <taxon>Pentapetalae</taxon>
        <taxon>asterids</taxon>
        <taxon>lamiids</taxon>
        <taxon>Solanales</taxon>
        <taxon>Solanaceae</taxon>
        <taxon>Solanoideae</taxon>
        <taxon>Capsiceae</taxon>
        <taxon>Capsicum</taxon>
    </lineage>
</organism>
<evidence type="ECO:0000256" key="1">
    <source>
        <dbReference type="SAM" id="MobiDB-lite"/>
    </source>
</evidence>